<protein>
    <submittedName>
        <fullName evidence="1">Uncharacterized protein</fullName>
    </submittedName>
</protein>
<name>A0A1H0RVP4_MICTS</name>
<dbReference type="AlphaFoldDB" id="A0A1H0RVP4"/>
<accession>A0A1H0RVP4</accession>
<sequence length="53" mass="5500">MKRARGADAVLATVAYDVDRTGTVYDGPLAPDIEVAPGPDLEAARAAVRSRCA</sequence>
<proteinExistence type="predicted"/>
<evidence type="ECO:0000313" key="2">
    <source>
        <dbReference type="Proteomes" id="UP000186456"/>
    </source>
</evidence>
<reference evidence="1 2" key="1">
    <citation type="submission" date="2016-10" db="EMBL/GenBank/DDBJ databases">
        <authorList>
            <person name="de Groot N.N."/>
        </authorList>
    </citation>
    <scope>NUCLEOTIDE SEQUENCE [LARGE SCALE GENOMIC DNA]</scope>
    <source>
        <strain evidence="1 2">StLB037</strain>
    </source>
</reference>
<evidence type="ECO:0000313" key="1">
    <source>
        <dbReference type="EMBL" id="SDP33544.1"/>
    </source>
</evidence>
<dbReference type="EMBL" id="FNJN01000007">
    <property type="protein sequence ID" value="SDP33544.1"/>
    <property type="molecule type" value="Genomic_DNA"/>
</dbReference>
<gene>
    <name evidence="1" type="ORF">SAMN04487788_3098</name>
</gene>
<dbReference type="RefSeq" id="WP_176786393.1">
    <property type="nucleotide sequence ID" value="NZ_FNJN01000007.1"/>
</dbReference>
<dbReference type="Proteomes" id="UP000186456">
    <property type="component" value="Unassembled WGS sequence"/>
</dbReference>
<organism evidence="1 2">
    <name type="scientific">Microbacterium testaceum (strain StLB037)</name>
    <dbReference type="NCBI Taxonomy" id="979556"/>
    <lineage>
        <taxon>Bacteria</taxon>
        <taxon>Bacillati</taxon>
        <taxon>Actinomycetota</taxon>
        <taxon>Actinomycetes</taxon>
        <taxon>Micrococcales</taxon>
        <taxon>Microbacteriaceae</taxon>
        <taxon>Microbacterium</taxon>
    </lineage>
</organism>